<proteinExistence type="predicted"/>
<accession>A0A382EC97</accession>
<sequence>MVRWLICLLPIGILIGQDDGLPPNFVYLDPIEDFYARSPVELEIIVTDRNEIEEVILFYRFNDANEFSKLEMHVSYQPVIYNVEIPLDEVESGLIQYYFWAKDEYDNGATWPSGGEDMPVVLPVYPLKKEKGKPKEEIPRLVDGFQAPEELEDNLPYYLEIGMLAPFFEVTQEEGVPIVVISVYDSENIVILESTKLLIDGYEVSSFNSPDMITYIPQDPFKPGYHIIRYETKNNAGEILFKEFSFFMHEKIIDESEIKETSWKDAIKFKGNLGWNTDYDPSPNRPIDTHKINSSVKFQLGEYKFNLSGLMNTHIYDADAREEATHRQPSSRVKIKMNSPYIDFHYGDNSPEFSEFSLKGTRVRGSSTKLKWGTWETSFVSGETKHWVRNGFNQISSWDSLLQYHPGDQVYSNGVIWESNTLNPAGSFPDSSITDAWTVVIESEYTPVANDICMVIEPAMYGYDPIDGGET</sequence>
<dbReference type="AlphaFoldDB" id="A0A382EC97"/>
<gene>
    <name evidence="1" type="ORF">METZ01_LOCUS201270</name>
</gene>
<feature type="non-terminal residue" evidence="1">
    <location>
        <position position="471"/>
    </location>
</feature>
<evidence type="ECO:0000313" key="1">
    <source>
        <dbReference type="EMBL" id="SVB48416.1"/>
    </source>
</evidence>
<reference evidence="1" key="1">
    <citation type="submission" date="2018-05" db="EMBL/GenBank/DDBJ databases">
        <authorList>
            <person name="Lanie J.A."/>
            <person name="Ng W.-L."/>
            <person name="Kazmierczak K.M."/>
            <person name="Andrzejewski T.M."/>
            <person name="Davidsen T.M."/>
            <person name="Wayne K.J."/>
            <person name="Tettelin H."/>
            <person name="Glass J.I."/>
            <person name="Rusch D."/>
            <person name="Podicherti R."/>
            <person name="Tsui H.-C.T."/>
            <person name="Winkler M.E."/>
        </authorList>
    </citation>
    <scope>NUCLEOTIDE SEQUENCE</scope>
</reference>
<name>A0A382EC97_9ZZZZ</name>
<organism evidence="1">
    <name type="scientific">marine metagenome</name>
    <dbReference type="NCBI Taxonomy" id="408172"/>
    <lineage>
        <taxon>unclassified sequences</taxon>
        <taxon>metagenomes</taxon>
        <taxon>ecological metagenomes</taxon>
    </lineage>
</organism>
<dbReference type="EMBL" id="UINC01043829">
    <property type="protein sequence ID" value="SVB48416.1"/>
    <property type="molecule type" value="Genomic_DNA"/>
</dbReference>
<protein>
    <submittedName>
        <fullName evidence="1">Uncharacterized protein</fullName>
    </submittedName>
</protein>